<evidence type="ECO:0000313" key="1">
    <source>
        <dbReference type="EMBL" id="SVA64706.1"/>
    </source>
</evidence>
<protein>
    <submittedName>
        <fullName evidence="1">Uncharacterized protein</fullName>
    </submittedName>
</protein>
<proteinExistence type="predicted"/>
<sequence>MAVFGYLGNLSPDDFEEQATGSFVYRELGWQKFQNLKIMESLLIKEILVYQLGPSIRLING</sequence>
<accession>A0A381XIX6</accession>
<dbReference type="EMBL" id="UINC01015349">
    <property type="protein sequence ID" value="SVA64706.1"/>
    <property type="molecule type" value="Genomic_DNA"/>
</dbReference>
<gene>
    <name evidence="1" type="ORF">METZ01_LOCUS117560</name>
</gene>
<organism evidence="1">
    <name type="scientific">marine metagenome</name>
    <dbReference type="NCBI Taxonomy" id="408172"/>
    <lineage>
        <taxon>unclassified sequences</taxon>
        <taxon>metagenomes</taxon>
        <taxon>ecological metagenomes</taxon>
    </lineage>
</organism>
<name>A0A381XIX6_9ZZZZ</name>
<reference evidence="1" key="1">
    <citation type="submission" date="2018-05" db="EMBL/GenBank/DDBJ databases">
        <authorList>
            <person name="Lanie J.A."/>
            <person name="Ng W.-L."/>
            <person name="Kazmierczak K.M."/>
            <person name="Andrzejewski T.M."/>
            <person name="Davidsen T.M."/>
            <person name="Wayne K.J."/>
            <person name="Tettelin H."/>
            <person name="Glass J.I."/>
            <person name="Rusch D."/>
            <person name="Podicherti R."/>
            <person name="Tsui H.-C.T."/>
            <person name="Winkler M.E."/>
        </authorList>
    </citation>
    <scope>NUCLEOTIDE SEQUENCE</scope>
</reference>
<dbReference type="AlphaFoldDB" id="A0A381XIX6"/>